<evidence type="ECO:0000313" key="3">
    <source>
        <dbReference type="Proteomes" id="UP000275137"/>
    </source>
</evidence>
<sequence>MKNTWITAALLAGAISACSGDKAGDKIDRMHSDKMESFSSATLNWQDEAILPPGAQSALLVGDPTKAGVFIVRLKFPPNYPIPAHTHPFTEVITVLSGKLGNGMGETFDTSNGEVLNAGDSFVLPAGHSHYVWTTDEETIVELIATGPWDISYINPADDPRNSKP</sequence>
<reference evidence="2 3" key="1">
    <citation type="submission" date="2018-10" db="EMBL/GenBank/DDBJ databases">
        <authorList>
            <person name="Chen W.-M."/>
        </authorList>
    </citation>
    <scope>NUCLEOTIDE SEQUENCE [LARGE SCALE GENOMIC DNA]</scope>
    <source>
        <strain evidence="2 3">H-5</strain>
    </source>
</reference>
<accession>A0A3N0V2U5</accession>
<dbReference type="Proteomes" id="UP000275137">
    <property type="component" value="Unassembled WGS sequence"/>
</dbReference>
<comment type="caution">
    <text evidence="2">The sequence shown here is derived from an EMBL/GenBank/DDBJ whole genome shotgun (WGS) entry which is preliminary data.</text>
</comment>
<dbReference type="RefSeq" id="WP_123236822.1">
    <property type="nucleotide sequence ID" value="NZ_RJVP01000002.1"/>
</dbReference>
<dbReference type="AlphaFoldDB" id="A0A3N0V2U5"/>
<dbReference type="Pfam" id="PF07883">
    <property type="entry name" value="Cupin_2"/>
    <property type="match status" value="1"/>
</dbReference>
<evidence type="ECO:0000313" key="2">
    <source>
        <dbReference type="EMBL" id="ROH87015.1"/>
    </source>
</evidence>
<protein>
    <submittedName>
        <fullName evidence="2">Cupin domain-containing protein</fullName>
    </submittedName>
</protein>
<keyword evidence="3" id="KW-1185">Reference proteome</keyword>
<dbReference type="SUPFAM" id="SSF51182">
    <property type="entry name" value="RmlC-like cupins"/>
    <property type="match status" value="1"/>
</dbReference>
<evidence type="ECO:0000259" key="1">
    <source>
        <dbReference type="Pfam" id="PF07883"/>
    </source>
</evidence>
<dbReference type="InterPro" id="IPR014710">
    <property type="entry name" value="RmlC-like_jellyroll"/>
</dbReference>
<dbReference type="InterPro" id="IPR011051">
    <property type="entry name" value="RmlC_Cupin_sf"/>
</dbReference>
<dbReference type="CDD" id="cd06989">
    <property type="entry name" value="cupin_DRT102"/>
    <property type="match status" value="1"/>
</dbReference>
<organism evidence="2 3">
    <name type="scientific">Pseudomethylobacillus aquaticus</name>
    <dbReference type="NCBI Taxonomy" id="2676064"/>
    <lineage>
        <taxon>Bacteria</taxon>
        <taxon>Pseudomonadati</taxon>
        <taxon>Pseudomonadota</taxon>
        <taxon>Betaproteobacteria</taxon>
        <taxon>Nitrosomonadales</taxon>
        <taxon>Methylophilaceae</taxon>
        <taxon>Pseudomethylobacillus</taxon>
    </lineage>
</organism>
<gene>
    <name evidence="2" type="ORF">ED236_04805</name>
</gene>
<dbReference type="PROSITE" id="PS51257">
    <property type="entry name" value="PROKAR_LIPOPROTEIN"/>
    <property type="match status" value="1"/>
</dbReference>
<feature type="domain" description="Cupin type-2" evidence="1">
    <location>
        <begin position="74"/>
        <end position="144"/>
    </location>
</feature>
<name>A0A3N0V2U5_9PROT</name>
<dbReference type="InterPro" id="IPR013096">
    <property type="entry name" value="Cupin_2"/>
</dbReference>
<dbReference type="Gene3D" id="2.60.120.10">
    <property type="entry name" value="Jelly Rolls"/>
    <property type="match status" value="1"/>
</dbReference>
<dbReference type="EMBL" id="RJVP01000002">
    <property type="protein sequence ID" value="ROH87015.1"/>
    <property type="molecule type" value="Genomic_DNA"/>
</dbReference>
<proteinExistence type="predicted"/>